<dbReference type="Proteomes" id="UP000031830">
    <property type="component" value="Chromosome"/>
</dbReference>
<keyword evidence="6 8" id="KW-1133">Transmembrane helix</keyword>
<dbReference type="RefSeq" id="WP_044526859.1">
    <property type="nucleotide sequence ID" value="NZ_CP009440.1"/>
</dbReference>
<keyword evidence="7 8" id="KW-0472">Membrane</keyword>
<accession>A0A0B6CSL2</accession>
<feature type="transmembrane region" description="Helical" evidence="8">
    <location>
        <begin position="12"/>
        <end position="32"/>
    </location>
</feature>
<feature type="transmembrane region" description="Helical" evidence="8">
    <location>
        <begin position="197"/>
        <end position="221"/>
    </location>
</feature>
<feature type="transmembrane region" description="Helical" evidence="8">
    <location>
        <begin position="38"/>
        <end position="58"/>
    </location>
</feature>
<evidence type="ECO:0000256" key="2">
    <source>
        <dbReference type="ARBA" id="ARBA00022448"/>
    </source>
</evidence>
<feature type="transmembrane region" description="Helical" evidence="8">
    <location>
        <begin position="159"/>
        <end position="177"/>
    </location>
</feature>
<evidence type="ECO:0000256" key="7">
    <source>
        <dbReference type="ARBA" id="ARBA00023136"/>
    </source>
</evidence>
<feature type="transmembrane region" description="Helical" evidence="8">
    <location>
        <begin position="89"/>
        <end position="111"/>
    </location>
</feature>
<dbReference type="GO" id="GO:0003333">
    <property type="term" value="P:amino acid transmembrane transport"/>
    <property type="evidence" value="ECO:0007669"/>
    <property type="project" value="InterPro"/>
</dbReference>
<proteinExistence type="predicted"/>
<dbReference type="AlphaFoldDB" id="A0A0B6CSL2"/>
<dbReference type="EMBL" id="CP009440">
    <property type="protein sequence ID" value="AJI53439.1"/>
    <property type="molecule type" value="Genomic_DNA"/>
</dbReference>
<feature type="transmembrane region" description="Helical" evidence="8">
    <location>
        <begin position="290"/>
        <end position="314"/>
    </location>
</feature>
<protein>
    <submittedName>
        <fullName evidence="9">Inner membrane transport protein YhaO</fullName>
    </submittedName>
</protein>
<dbReference type="Gene3D" id="1.20.1740.10">
    <property type="entry name" value="Amino acid/polyamine transporter I"/>
    <property type="match status" value="1"/>
</dbReference>
<gene>
    <name evidence="9" type="primary">yhaO</name>
    <name evidence="9" type="ORF">LA55_1818</name>
</gene>
<evidence type="ECO:0000256" key="8">
    <source>
        <dbReference type="SAM" id="Phobius"/>
    </source>
</evidence>
<evidence type="ECO:0000313" key="9">
    <source>
        <dbReference type="EMBL" id="AJI53439.1"/>
    </source>
</evidence>
<dbReference type="PANTHER" id="PTHR35334:SF4">
    <property type="entry name" value="SERINE TRANSPORTER-RELATED"/>
    <property type="match status" value="1"/>
</dbReference>
<comment type="subcellular location">
    <subcellularLocation>
        <location evidence="1">Cell inner membrane</location>
        <topology evidence="1">Multi-pass membrane protein</topology>
    </subcellularLocation>
</comment>
<feature type="transmembrane region" description="Helical" evidence="8">
    <location>
        <begin position="131"/>
        <end position="147"/>
    </location>
</feature>
<dbReference type="GO" id="GO:0005886">
    <property type="term" value="C:plasma membrane"/>
    <property type="evidence" value="ECO:0007669"/>
    <property type="project" value="UniProtKB-SubCell"/>
</dbReference>
<reference evidence="9 10" key="1">
    <citation type="journal article" date="2015" name="Genome Announc.">
        <title>Genome sequencing of 18 francisella strains to aid in assay development and testing.</title>
        <authorList>
            <person name="Johnson S.L."/>
            <person name="Daligault H.E."/>
            <person name="Davenport K.W."/>
            <person name="Coyne S.R."/>
            <person name="Frey K.G."/>
            <person name="Koroleva G.I."/>
            <person name="Broomall S.M."/>
            <person name="Bishop-Lilly K.A."/>
            <person name="Bruce D.C."/>
            <person name="Chertkov O."/>
            <person name="Freitas T."/>
            <person name="Jaissle J."/>
            <person name="Ladner J.T."/>
            <person name="Rosenzweig C.N."/>
            <person name="Gibbons H.S."/>
            <person name="Palacios G.F."/>
            <person name="Redden C.L."/>
            <person name="Xu Y."/>
            <person name="Minogue T.D."/>
            <person name="Chain P.S."/>
        </authorList>
    </citation>
    <scope>NUCLEOTIDE SEQUENCE [LARGE SCALE GENOMIC DNA]</scope>
    <source>
        <strain evidence="9 10">GA01-2794</strain>
    </source>
</reference>
<evidence type="ECO:0000256" key="4">
    <source>
        <dbReference type="ARBA" id="ARBA00022519"/>
    </source>
</evidence>
<dbReference type="STRING" id="28110.KU46_251"/>
<evidence type="ECO:0000256" key="6">
    <source>
        <dbReference type="ARBA" id="ARBA00022989"/>
    </source>
</evidence>
<evidence type="ECO:0000256" key="1">
    <source>
        <dbReference type="ARBA" id="ARBA00004429"/>
    </source>
</evidence>
<feature type="transmembrane region" description="Helical" evidence="8">
    <location>
        <begin position="362"/>
        <end position="386"/>
    </location>
</feature>
<feature type="transmembrane region" description="Helical" evidence="8">
    <location>
        <begin position="335"/>
        <end position="356"/>
    </location>
</feature>
<evidence type="ECO:0000313" key="10">
    <source>
        <dbReference type="Proteomes" id="UP000031830"/>
    </source>
</evidence>
<dbReference type="PANTHER" id="PTHR35334">
    <property type="entry name" value="SERINE TRANSPORTER"/>
    <property type="match status" value="1"/>
</dbReference>
<evidence type="ECO:0000256" key="5">
    <source>
        <dbReference type="ARBA" id="ARBA00022692"/>
    </source>
</evidence>
<feature type="transmembrane region" description="Helical" evidence="8">
    <location>
        <begin position="398"/>
        <end position="418"/>
    </location>
</feature>
<feature type="transmembrane region" description="Helical" evidence="8">
    <location>
        <begin position="242"/>
        <end position="262"/>
    </location>
</feature>
<dbReference type="OrthoDB" id="1673656at2"/>
<dbReference type="InterPro" id="IPR018227">
    <property type="entry name" value="Amino_acid_transport_2"/>
</dbReference>
<evidence type="ECO:0000256" key="3">
    <source>
        <dbReference type="ARBA" id="ARBA00022475"/>
    </source>
</evidence>
<dbReference type="Pfam" id="PF03222">
    <property type="entry name" value="Trp_Tyr_perm"/>
    <property type="match status" value="1"/>
</dbReference>
<dbReference type="KEGG" id="fpz:LA55_1818"/>
<keyword evidence="4" id="KW-0997">Cell inner membrane</keyword>
<organism evidence="9 10">
    <name type="scientific">Francisella philomiragia</name>
    <dbReference type="NCBI Taxonomy" id="28110"/>
    <lineage>
        <taxon>Bacteria</taxon>
        <taxon>Pseudomonadati</taxon>
        <taxon>Pseudomonadota</taxon>
        <taxon>Gammaproteobacteria</taxon>
        <taxon>Thiotrichales</taxon>
        <taxon>Francisellaceae</taxon>
        <taxon>Francisella</taxon>
    </lineage>
</organism>
<keyword evidence="3" id="KW-1003">Cell membrane</keyword>
<sequence>MSILYSKNFDSFDWGWLVISFGMALGAGIVLVPVTVGVSGIFIYLISALFAYPAIFLFQKLYMNTLLDTKESKCYSETIKDLLGEKWSIVLGFLYFIMMSIWTIVYAETVANALSDYLYHFNIINIRLDNSTIYSLILMIILVAIGTKSKNLLFKASTLLTLILLCSVIVAAIYVIPEWNFSQLNIYPKGWEAVPKTIIMIPFSLTTILFIQSLSPMVMGYREQYSKDNDLAKYKAQRTMKIAFFTLLIIVSFYVLSLALIIPQDQAILAKNHNQSVFSILLKIYSHNTFLQILGVIINICAILAAFLSILTGMRESLRGVLLNITKKFFDKRKFSSNQIEATIIILIILLTWLSIIFKIPIFYLVPWCGPIFGIIGCLIPAYIVFKVDGFAKYKTISVYYIVLVGIILCISPLLSAYL</sequence>
<keyword evidence="5 8" id="KW-0812">Transmembrane</keyword>
<keyword evidence="2" id="KW-0813">Transport</keyword>
<name>A0A0B6CSL2_9GAMM</name>